<dbReference type="InterPro" id="IPR012337">
    <property type="entry name" value="RNaseH-like_sf"/>
</dbReference>
<dbReference type="InterPro" id="IPR053151">
    <property type="entry name" value="RNase_H-like"/>
</dbReference>
<dbReference type="EMBL" id="JAIVGD010000013">
    <property type="protein sequence ID" value="KAH0760668.1"/>
    <property type="molecule type" value="Genomic_DNA"/>
</dbReference>
<dbReference type="InterPro" id="IPR036397">
    <property type="entry name" value="RNaseH_sf"/>
</dbReference>
<accession>A0ABQ7V999</accession>
<evidence type="ECO:0000313" key="3">
    <source>
        <dbReference type="Proteomes" id="UP000826656"/>
    </source>
</evidence>
<gene>
    <name evidence="2" type="ORF">KY290_016741</name>
</gene>
<organism evidence="2 3">
    <name type="scientific">Solanum tuberosum</name>
    <name type="common">Potato</name>
    <dbReference type="NCBI Taxonomy" id="4113"/>
    <lineage>
        <taxon>Eukaryota</taxon>
        <taxon>Viridiplantae</taxon>
        <taxon>Streptophyta</taxon>
        <taxon>Embryophyta</taxon>
        <taxon>Tracheophyta</taxon>
        <taxon>Spermatophyta</taxon>
        <taxon>Magnoliopsida</taxon>
        <taxon>eudicotyledons</taxon>
        <taxon>Gunneridae</taxon>
        <taxon>Pentapetalae</taxon>
        <taxon>asterids</taxon>
        <taxon>lamiids</taxon>
        <taxon>Solanales</taxon>
        <taxon>Solanaceae</taxon>
        <taxon>Solanoideae</taxon>
        <taxon>Solaneae</taxon>
        <taxon>Solanum</taxon>
    </lineage>
</organism>
<name>A0ABQ7V999_SOLTU</name>
<dbReference type="PANTHER" id="PTHR47723">
    <property type="entry name" value="OS05G0353850 PROTEIN"/>
    <property type="match status" value="1"/>
</dbReference>
<comment type="caution">
    <text evidence="2">The sequence shown here is derived from an EMBL/GenBank/DDBJ whole genome shotgun (WGS) entry which is preliminary data.</text>
</comment>
<feature type="domain" description="RNase H type-1" evidence="1">
    <location>
        <begin position="155"/>
        <end position="270"/>
    </location>
</feature>
<protein>
    <recommendedName>
        <fullName evidence="1">RNase H type-1 domain-containing protein</fullName>
    </recommendedName>
</protein>
<dbReference type="PANTHER" id="PTHR47723:SF24">
    <property type="entry name" value="RNASE H TYPE-1 DOMAIN-CONTAINING PROTEIN"/>
    <property type="match status" value="1"/>
</dbReference>
<dbReference type="Pfam" id="PF13456">
    <property type="entry name" value="RVT_3"/>
    <property type="match status" value="1"/>
</dbReference>
<dbReference type="SUPFAM" id="SSF53098">
    <property type="entry name" value="Ribonuclease H-like"/>
    <property type="match status" value="1"/>
</dbReference>
<evidence type="ECO:0000313" key="2">
    <source>
        <dbReference type="EMBL" id="KAH0760668.1"/>
    </source>
</evidence>
<dbReference type="Gene3D" id="3.30.420.10">
    <property type="entry name" value="Ribonuclease H-like superfamily/Ribonuclease H"/>
    <property type="match status" value="1"/>
</dbReference>
<dbReference type="CDD" id="cd06222">
    <property type="entry name" value="RNase_H_like"/>
    <property type="match status" value="1"/>
</dbReference>
<dbReference type="PROSITE" id="PS50879">
    <property type="entry name" value="RNASE_H_1"/>
    <property type="match status" value="1"/>
</dbReference>
<sequence>MIWVREDVEHEIWWQQKEGNASFWMDNWTKQGALYYIEPQGVEEEVEVKELIQNGQWDIARLQQLLSQDMVECIVESIGPKLSVGTQDKAWWMGISIEGVQLQQLITIWWDWPGQYKSEVSVDKRKDSELEGDAHHSSAYKPTLYYRIVYWEKPDQEWVKCNTDGACKENPGQSSYGFIIRDSRGDLIYAEAQKIGEATNMEAEIMGVLKAMQYCETQNFQKIILETYSLVLTNVLVKQWRIPWLHAENIENIQQSIARKQVQIIWQTWP</sequence>
<dbReference type="Proteomes" id="UP000826656">
    <property type="component" value="Unassembled WGS sequence"/>
</dbReference>
<reference evidence="2 3" key="1">
    <citation type="journal article" date="2021" name="bioRxiv">
        <title>Chromosome-scale and haplotype-resolved genome assembly of a tetraploid potato cultivar.</title>
        <authorList>
            <person name="Sun H."/>
            <person name="Jiao W.-B."/>
            <person name="Krause K."/>
            <person name="Campoy J.A."/>
            <person name="Goel M."/>
            <person name="Folz-Donahue K."/>
            <person name="Kukat C."/>
            <person name="Huettel B."/>
            <person name="Schneeberger K."/>
        </authorList>
    </citation>
    <scope>NUCLEOTIDE SEQUENCE [LARGE SCALE GENOMIC DNA]</scope>
    <source>
        <strain evidence="2">SolTubOtavaFocal</strain>
        <tissue evidence="2">Leaves</tissue>
    </source>
</reference>
<dbReference type="InterPro" id="IPR002156">
    <property type="entry name" value="RNaseH_domain"/>
</dbReference>
<dbReference type="InterPro" id="IPR044730">
    <property type="entry name" value="RNase_H-like_dom_plant"/>
</dbReference>
<evidence type="ECO:0000259" key="1">
    <source>
        <dbReference type="PROSITE" id="PS50879"/>
    </source>
</evidence>
<proteinExistence type="predicted"/>
<keyword evidence="3" id="KW-1185">Reference proteome</keyword>